<dbReference type="EMBL" id="CP016761">
    <property type="protein sequence ID" value="ANX11616.1"/>
    <property type="molecule type" value="Genomic_DNA"/>
</dbReference>
<evidence type="ECO:0008006" key="3">
    <source>
        <dbReference type="Google" id="ProtNLM"/>
    </source>
</evidence>
<reference evidence="1 2" key="1">
    <citation type="submission" date="2016-08" db="EMBL/GenBank/DDBJ databases">
        <title>Complete genome sequence of Fictibacillus arsenicus G25-54, a strain with toxicity to nematodes and a potential arsenic-resistance activity.</title>
        <authorList>
            <person name="Zheng Z."/>
        </authorList>
    </citation>
    <scope>NUCLEOTIDE SEQUENCE [LARGE SCALE GENOMIC DNA]</scope>
    <source>
        <strain evidence="1 2">G25-54</strain>
    </source>
</reference>
<evidence type="ECO:0000313" key="1">
    <source>
        <dbReference type="EMBL" id="ANX11616.1"/>
    </source>
</evidence>
<keyword evidence="2" id="KW-1185">Reference proteome</keyword>
<dbReference type="AlphaFoldDB" id="A0A1B1Z297"/>
<dbReference type="OrthoDB" id="6194834at2"/>
<dbReference type="RefSeq" id="WP_066287655.1">
    <property type="nucleotide sequence ID" value="NZ_CP016761.1"/>
</dbReference>
<evidence type="ECO:0000313" key="2">
    <source>
        <dbReference type="Proteomes" id="UP000077412"/>
    </source>
</evidence>
<proteinExistence type="predicted"/>
<name>A0A1B1Z297_9BACL</name>
<gene>
    <name evidence="1" type="ORF">ABE41_006320</name>
</gene>
<dbReference type="STRING" id="255247.ABE41_006320"/>
<accession>A0A1B1Z297</accession>
<protein>
    <recommendedName>
        <fullName evidence="3">PepSY domain-containing protein</fullName>
    </recommendedName>
</protein>
<dbReference type="Proteomes" id="UP000077412">
    <property type="component" value="Chromosome"/>
</dbReference>
<sequence length="94" mass="10826">MWGVCFNLAKSIFSHRPMLKKEFFTKKYKEVLSKESIELKAEQVSGIKGKLIEKGIVYSTVSADYVLVYVFEGEGDMVYINAETGVVERRYIFN</sequence>
<organism evidence="1 2">
    <name type="scientific">Fictibacillus arsenicus</name>
    <dbReference type="NCBI Taxonomy" id="255247"/>
    <lineage>
        <taxon>Bacteria</taxon>
        <taxon>Bacillati</taxon>
        <taxon>Bacillota</taxon>
        <taxon>Bacilli</taxon>
        <taxon>Bacillales</taxon>
        <taxon>Fictibacillaceae</taxon>
        <taxon>Fictibacillus</taxon>
    </lineage>
</organism>
<dbReference type="KEGG" id="far:ABE41_006320"/>